<dbReference type="Pfam" id="PF09856">
    <property type="entry name" value="ScfRs"/>
    <property type="match status" value="1"/>
</dbReference>
<evidence type="ECO:0000313" key="6">
    <source>
        <dbReference type="Proteomes" id="UP000305709"/>
    </source>
</evidence>
<keyword evidence="3" id="KW-0804">Transcription</keyword>
<keyword evidence="1" id="KW-0805">Transcription regulation</keyword>
<keyword evidence="2" id="KW-0238">DNA-binding</keyword>
<evidence type="ECO:0000256" key="2">
    <source>
        <dbReference type="ARBA" id="ARBA00023125"/>
    </source>
</evidence>
<evidence type="ECO:0000259" key="4">
    <source>
        <dbReference type="PROSITE" id="PS50943"/>
    </source>
</evidence>
<evidence type="ECO:0000256" key="3">
    <source>
        <dbReference type="ARBA" id="ARBA00023163"/>
    </source>
</evidence>
<organism evidence="5 6">
    <name type="scientific">Rubellimicrobium roseum</name>
    <dbReference type="NCBI Taxonomy" id="687525"/>
    <lineage>
        <taxon>Bacteria</taxon>
        <taxon>Pseudomonadati</taxon>
        <taxon>Pseudomonadota</taxon>
        <taxon>Alphaproteobacteria</taxon>
        <taxon>Rhodobacterales</taxon>
        <taxon>Roseobacteraceae</taxon>
        <taxon>Rubellimicrobium</taxon>
    </lineage>
</organism>
<dbReference type="Proteomes" id="UP000305709">
    <property type="component" value="Unassembled WGS sequence"/>
</dbReference>
<dbReference type="PANTHER" id="PTHR46797:SF23">
    <property type="entry name" value="HTH-TYPE TRANSCRIPTIONAL REGULATOR SUTR"/>
    <property type="match status" value="1"/>
</dbReference>
<dbReference type="SMART" id="SM00530">
    <property type="entry name" value="HTH_XRE"/>
    <property type="match status" value="1"/>
</dbReference>
<dbReference type="Gene3D" id="1.10.260.40">
    <property type="entry name" value="lambda repressor-like DNA-binding domains"/>
    <property type="match status" value="1"/>
</dbReference>
<dbReference type="AlphaFoldDB" id="A0A5C4NGL4"/>
<dbReference type="InterPro" id="IPR001387">
    <property type="entry name" value="Cro/C1-type_HTH"/>
</dbReference>
<dbReference type="RefSeq" id="WP_139080555.1">
    <property type="nucleotide sequence ID" value="NZ_VDFV01000003.1"/>
</dbReference>
<dbReference type="InterPro" id="IPR010982">
    <property type="entry name" value="Lambda_DNA-bd_dom_sf"/>
</dbReference>
<dbReference type="SUPFAM" id="SSF47413">
    <property type="entry name" value="lambda repressor-like DNA-binding domains"/>
    <property type="match status" value="1"/>
</dbReference>
<accession>A0A5C4NGL4</accession>
<comment type="caution">
    <text evidence="5">The sequence shown here is derived from an EMBL/GenBank/DDBJ whole genome shotgun (WGS) entry which is preliminary data.</text>
</comment>
<gene>
    <name evidence="5" type="ORF">FHG71_05225</name>
</gene>
<sequence>MAERQPTGLRIRERRQERGLRQADLATSVGISPSYLNLIEHGRRRIGGKLLADIARALDLDPAALGEGPDMGRLRSLRAAVAGLDDKARTLPELSRAQDFADRFPGWAALVGLQAARIESLERRVIELSERLSHDHDLAQALHQVISGVTAIRASSGILAENPDLDRDWQGRFLHNILADSEALAKASRSLARFLEAPERAASLALSPQEEAERWLDACDHHLPEVEAGRPLTDLPEGAAGEVLRAWAERYAADAATLPLGPFAEAAMAEGHHPVRLARRFGVPLAQVFRRLAALPAGQGHPATGLVIGDASGTLIHLKALDGLALPRTGGCPLWPVFEASAQPGRGLRAYAALPGQGAPRLLCHAVAAPREEPDWDAPPRIETTMLLTAAPPEPAPGDRLVGLTCRLCPRAACPARREPSILG</sequence>
<reference evidence="5 6" key="1">
    <citation type="submission" date="2019-06" db="EMBL/GenBank/DDBJ databases">
        <authorList>
            <person name="Jiang L."/>
        </authorList>
    </citation>
    <scope>NUCLEOTIDE SEQUENCE [LARGE SCALE GENOMIC DNA]</scope>
    <source>
        <strain evidence="5 6">YIM 48858</strain>
    </source>
</reference>
<name>A0A5C4NGL4_9RHOB</name>
<dbReference type="EMBL" id="VDFV01000003">
    <property type="protein sequence ID" value="TNC73871.1"/>
    <property type="molecule type" value="Genomic_DNA"/>
</dbReference>
<feature type="domain" description="HTH cro/C1-type" evidence="4">
    <location>
        <begin position="11"/>
        <end position="65"/>
    </location>
</feature>
<dbReference type="PROSITE" id="PS50943">
    <property type="entry name" value="HTH_CROC1"/>
    <property type="match status" value="1"/>
</dbReference>
<dbReference type="InterPro" id="IPR018653">
    <property type="entry name" value="ScfR_C"/>
</dbReference>
<dbReference type="GO" id="GO:0003677">
    <property type="term" value="F:DNA binding"/>
    <property type="evidence" value="ECO:0007669"/>
    <property type="project" value="UniProtKB-KW"/>
</dbReference>
<dbReference type="Pfam" id="PF01381">
    <property type="entry name" value="HTH_3"/>
    <property type="match status" value="1"/>
</dbReference>
<evidence type="ECO:0000313" key="5">
    <source>
        <dbReference type="EMBL" id="TNC73871.1"/>
    </source>
</evidence>
<proteinExistence type="predicted"/>
<protein>
    <submittedName>
        <fullName evidence="5">Helix-turn-helix domain-containing protein</fullName>
    </submittedName>
</protein>
<dbReference type="OrthoDB" id="7790108at2"/>
<evidence type="ECO:0000256" key="1">
    <source>
        <dbReference type="ARBA" id="ARBA00023015"/>
    </source>
</evidence>
<dbReference type="InterPro" id="IPR050807">
    <property type="entry name" value="TransReg_Diox_bact_type"/>
</dbReference>
<dbReference type="GO" id="GO:0003700">
    <property type="term" value="F:DNA-binding transcription factor activity"/>
    <property type="evidence" value="ECO:0007669"/>
    <property type="project" value="TreeGrafter"/>
</dbReference>
<keyword evidence="6" id="KW-1185">Reference proteome</keyword>
<dbReference type="GO" id="GO:0005829">
    <property type="term" value="C:cytosol"/>
    <property type="evidence" value="ECO:0007669"/>
    <property type="project" value="TreeGrafter"/>
</dbReference>
<dbReference type="CDD" id="cd00093">
    <property type="entry name" value="HTH_XRE"/>
    <property type="match status" value="1"/>
</dbReference>
<dbReference type="PANTHER" id="PTHR46797">
    <property type="entry name" value="HTH-TYPE TRANSCRIPTIONAL REGULATOR"/>
    <property type="match status" value="1"/>
</dbReference>